<comment type="caution">
    <text evidence="2">The sequence shown here is derived from an EMBL/GenBank/DDBJ whole genome shotgun (WGS) entry which is preliminary data.</text>
</comment>
<dbReference type="RefSeq" id="WP_061461788.1">
    <property type="nucleotide sequence ID" value="NZ_CP011008.1"/>
</dbReference>
<dbReference type="KEGG" id="bsj:UP17_04200"/>
<sequence length="155" mass="16995">MKFKAASLVIAGSLILPSFALAESEDVSTIYDTTLKATKTFEAVPLDDSISVNATKPYYVAKSSLYRLGGSYSTSRSYTSSAKTKSKAIDLIYAKTKHYVKGALQGSASDTEKNSSRAGAEVNYGKQYPGDWEVFGSHKFQHKGYKTWQPETYDT</sequence>
<organism evidence="2 3">
    <name type="scientific">Peribacillus simplex</name>
    <dbReference type="NCBI Taxonomy" id="1478"/>
    <lineage>
        <taxon>Bacteria</taxon>
        <taxon>Bacillati</taxon>
        <taxon>Bacillota</taxon>
        <taxon>Bacilli</taxon>
        <taxon>Bacillales</taxon>
        <taxon>Bacillaceae</taxon>
        <taxon>Peribacillus</taxon>
    </lineage>
</organism>
<proteinExistence type="predicted"/>
<dbReference type="AlphaFoldDB" id="A0AAW7IY79"/>
<feature type="signal peptide" evidence="1">
    <location>
        <begin position="1"/>
        <end position="22"/>
    </location>
</feature>
<evidence type="ECO:0000313" key="2">
    <source>
        <dbReference type="EMBL" id="MDM5455187.1"/>
    </source>
</evidence>
<name>A0AAW7IY79_9BACI</name>
<dbReference type="EMBL" id="JAUCEY010000008">
    <property type="protein sequence ID" value="MDM5455187.1"/>
    <property type="molecule type" value="Genomic_DNA"/>
</dbReference>
<dbReference type="Proteomes" id="UP001234602">
    <property type="component" value="Unassembled WGS sequence"/>
</dbReference>
<protein>
    <submittedName>
        <fullName evidence="2">Uncharacterized protein</fullName>
    </submittedName>
</protein>
<evidence type="ECO:0000313" key="3">
    <source>
        <dbReference type="Proteomes" id="UP001234602"/>
    </source>
</evidence>
<evidence type="ECO:0000256" key="1">
    <source>
        <dbReference type="SAM" id="SignalP"/>
    </source>
</evidence>
<accession>A0AAW7IY79</accession>
<reference evidence="2" key="1">
    <citation type="submission" date="2023-06" db="EMBL/GenBank/DDBJ databases">
        <title>Comparative genomics of Bacillaceae isolates and their secondary metabolite potential.</title>
        <authorList>
            <person name="Song L."/>
            <person name="Nielsen L.J."/>
            <person name="Mohite O."/>
            <person name="Xu X."/>
            <person name="Weber T."/>
            <person name="Kovacs A.T."/>
        </authorList>
    </citation>
    <scope>NUCLEOTIDE SEQUENCE</scope>
    <source>
        <strain evidence="2">D8_B_37</strain>
    </source>
</reference>
<gene>
    <name evidence="2" type="ORF">QUF89_24045</name>
</gene>
<feature type="chain" id="PRO_5043835261" evidence="1">
    <location>
        <begin position="23"/>
        <end position="155"/>
    </location>
</feature>
<keyword evidence="1" id="KW-0732">Signal</keyword>